<dbReference type="Proteomes" id="UP000325081">
    <property type="component" value="Unassembled WGS sequence"/>
</dbReference>
<dbReference type="EMBL" id="BKCP01006737">
    <property type="protein sequence ID" value="GER43872.1"/>
    <property type="molecule type" value="Genomic_DNA"/>
</dbReference>
<protein>
    <submittedName>
        <fullName evidence="4">Receptor-like protein kinase</fullName>
    </submittedName>
</protein>
<keyword evidence="1" id="KW-0547">Nucleotide-binding</keyword>
<feature type="chain" id="PRO_5023134293" evidence="3">
    <location>
        <begin position="31"/>
        <end position="307"/>
    </location>
</feature>
<feature type="signal peptide" evidence="3">
    <location>
        <begin position="1"/>
        <end position="30"/>
    </location>
</feature>
<keyword evidence="3" id="KW-0732">Signal</keyword>
<organism evidence="4 5">
    <name type="scientific">Striga asiatica</name>
    <name type="common">Asiatic witchweed</name>
    <name type="synonym">Buchnera asiatica</name>
    <dbReference type="NCBI Taxonomy" id="4170"/>
    <lineage>
        <taxon>Eukaryota</taxon>
        <taxon>Viridiplantae</taxon>
        <taxon>Streptophyta</taxon>
        <taxon>Embryophyta</taxon>
        <taxon>Tracheophyta</taxon>
        <taxon>Spermatophyta</taxon>
        <taxon>Magnoliopsida</taxon>
        <taxon>eudicotyledons</taxon>
        <taxon>Gunneridae</taxon>
        <taxon>Pentapetalae</taxon>
        <taxon>asterids</taxon>
        <taxon>lamiids</taxon>
        <taxon>Lamiales</taxon>
        <taxon>Orobanchaceae</taxon>
        <taxon>Buchnereae</taxon>
        <taxon>Striga</taxon>
    </lineage>
</organism>
<evidence type="ECO:0000256" key="3">
    <source>
        <dbReference type="SAM" id="SignalP"/>
    </source>
</evidence>
<dbReference type="GO" id="GO:0016301">
    <property type="term" value="F:kinase activity"/>
    <property type="evidence" value="ECO:0007669"/>
    <property type="project" value="UniProtKB-KW"/>
</dbReference>
<comment type="caution">
    <text evidence="4">The sequence shown here is derived from an EMBL/GenBank/DDBJ whole genome shotgun (WGS) entry which is preliminary data.</text>
</comment>
<keyword evidence="4" id="KW-0418">Kinase</keyword>
<dbReference type="PANTHER" id="PTHR46008:SF2">
    <property type="entry name" value="LEAF RUST 10 DISEASE-RESISTANCE LOCUS RECEPTOR-LIKE PROTEIN KINASE-LIKE 1.4"/>
    <property type="match status" value="1"/>
</dbReference>
<evidence type="ECO:0000256" key="1">
    <source>
        <dbReference type="ARBA" id="ARBA00022741"/>
    </source>
</evidence>
<evidence type="ECO:0000313" key="4">
    <source>
        <dbReference type="EMBL" id="GER43872.1"/>
    </source>
</evidence>
<dbReference type="GO" id="GO:0005524">
    <property type="term" value="F:ATP binding"/>
    <property type="evidence" value="ECO:0007669"/>
    <property type="project" value="UniProtKB-KW"/>
</dbReference>
<dbReference type="PANTHER" id="PTHR46008">
    <property type="entry name" value="LEAF RUST 10 DISEASE-RESISTANCE LOCUS RECEPTOR-LIKE PROTEIN KINASE-LIKE 1.4"/>
    <property type="match status" value="1"/>
</dbReference>
<evidence type="ECO:0000313" key="5">
    <source>
        <dbReference type="Proteomes" id="UP000325081"/>
    </source>
</evidence>
<keyword evidence="4" id="KW-0675">Receptor</keyword>
<dbReference type="AlphaFoldDB" id="A0A5A7QG80"/>
<keyword evidence="5" id="KW-1185">Reference proteome</keyword>
<evidence type="ECO:0000256" key="2">
    <source>
        <dbReference type="ARBA" id="ARBA00022840"/>
    </source>
</evidence>
<keyword evidence="4" id="KW-0808">Transferase</keyword>
<reference evidence="5" key="1">
    <citation type="journal article" date="2019" name="Curr. Biol.">
        <title>Genome Sequence of Striga asiatica Provides Insight into the Evolution of Plant Parasitism.</title>
        <authorList>
            <person name="Yoshida S."/>
            <person name="Kim S."/>
            <person name="Wafula E.K."/>
            <person name="Tanskanen J."/>
            <person name="Kim Y.M."/>
            <person name="Honaas L."/>
            <person name="Yang Z."/>
            <person name="Spallek T."/>
            <person name="Conn C.E."/>
            <person name="Ichihashi Y."/>
            <person name="Cheong K."/>
            <person name="Cui S."/>
            <person name="Der J.P."/>
            <person name="Gundlach H."/>
            <person name="Jiao Y."/>
            <person name="Hori C."/>
            <person name="Ishida J.K."/>
            <person name="Kasahara H."/>
            <person name="Kiba T."/>
            <person name="Kim M.S."/>
            <person name="Koo N."/>
            <person name="Laohavisit A."/>
            <person name="Lee Y.H."/>
            <person name="Lumba S."/>
            <person name="McCourt P."/>
            <person name="Mortimer J.C."/>
            <person name="Mutuku J.M."/>
            <person name="Nomura T."/>
            <person name="Sasaki-Sekimoto Y."/>
            <person name="Seto Y."/>
            <person name="Wang Y."/>
            <person name="Wakatake T."/>
            <person name="Sakakibara H."/>
            <person name="Demura T."/>
            <person name="Yamaguchi S."/>
            <person name="Yoneyama K."/>
            <person name="Manabe R.I."/>
            <person name="Nelson D.C."/>
            <person name="Schulman A.H."/>
            <person name="Timko M.P."/>
            <person name="dePamphilis C.W."/>
            <person name="Choi D."/>
            <person name="Shirasu K."/>
        </authorList>
    </citation>
    <scope>NUCLEOTIDE SEQUENCE [LARGE SCALE GENOMIC DNA]</scope>
    <source>
        <strain evidence="5">cv. UVA1</strain>
    </source>
</reference>
<proteinExistence type="predicted"/>
<gene>
    <name evidence="4" type="ORF">STAS_20748</name>
</gene>
<accession>A0A5A7QG80</accession>
<sequence length="307" mass="35564">MKRMNYNPMKLAQNVVFVFIPLLLINRADSSCPSSFECGDLGTLEFPLSNRRDCGLFMVENCTAQFPVIHFGADDGHPYTILRKLSANRFLINDEVISVHLRTSVCFGLRNLSLPLSPLASFTVTPNMTVFLCSSQLSYERNFEHYNYTNCSPFQVYYRYPSTGYPVPDNVPSDCSVIQVPVGSGRNPYNLTDLISSEYIVEWNVSEDCYECHHEGGKCLTNHMNHFHCDRDNRRRKVVIGVGNFRRRGVAYYELRGCFLYIMATEEENEQELPPIEKLIFRPILQIRRGRRRKLLLRHPDFLLHRT</sequence>
<keyword evidence="2" id="KW-0067">ATP-binding</keyword>
<dbReference type="OrthoDB" id="1695934at2759"/>
<name>A0A5A7QG80_STRAF</name>